<dbReference type="GO" id="GO:0019752">
    <property type="term" value="P:carboxylic acid metabolic process"/>
    <property type="evidence" value="ECO:0000318"/>
    <property type="project" value="GO_Central"/>
</dbReference>
<dbReference type="SUPFAM" id="SSF56752">
    <property type="entry name" value="D-aminoacid aminotransferase-like PLP-dependent enzymes"/>
    <property type="match status" value="1"/>
</dbReference>
<dbReference type="Proteomes" id="UP000000718">
    <property type="component" value="Chromosome"/>
</dbReference>
<dbReference type="Gene3D" id="3.30.470.10">
    <property type="match status" value="1"/>
</dbReference>
<dbReference type="PANTHER" id="PTHR42743:SF5">
    <property type="entry name" value="AMINODEOXYCHORISMATE LYASE"/>
    <property type="match status" value="1"/>
</dbReference>
<dbReference type="FunFam" id="3.30.470.10:FF:000028">
    <property type="entry name" value="Aminodeoxychorismate lyase"/>
    <property type="match status" value="1"/>
</dbReference>
<reference evidence="5" key="1">
    <citation type="submission" date="2008-08" db="EMBL/GenBank/DDBJ databases">
        <title>The complete genome sequence of Thermodesulfovibrio yellowstonii strain ATCC 51303 / DSM 11347 / YP87.</title>
        <authorList>
            <person name="Dodson R.J."/>
            <person name="Durkin A.S."/>
            <person name="Wu M."/>
            <person name="Eisen J."/>
            <person name="Sutton G."/>
        </authorList>
    </citation>
    <scope>NUCLEOTIDE SEQUENCE [LARGE SCALE GENOMIC DNA]</scope>
    <source>
        <strain evidence="5">ATCC 51303 / DSM 11347 / YP87</strain>
    </source>
</reference>
<gene>
    <name evidence="4" type="ordered locus">THEYE_A1969</name>
</gene>
<dbReference type="EMBL" id="CP001147">
    <property type="protein sequence ID" value="ACI20844.1"/>
    <property type="molecule type" value="Genomic_DNA"/>
</dbReference>
<dbReference type="InterPro" id="IPR001544">
    <property type="entry name" value="Aminotrans_IV"/>
</dbReference>
<accession>B5YIC8</accession>
<evidence type="ECO:0000256" key="3">
    <source>
        <dbReference type="ARBA" id="ARBA00022898"/>
    </source>
</evidence>
<dbReference type="FunFam" id="3.20.10.10:FF:000002">
    <property type="entry name" value="D-alanine aminotransferase"/>
    <property type="match status" value="1"/>
</dbReference>
<evidence type="ECO:0000313" key="5">
    <source>
        <dbReference type="Proteomes" id="UP000000718"/>
    </source>
</evidence>
<dbReference type="RefSeq" id="WP_012545575.1">
    <property type="nucleotide sequence ID" value="NC_011296.1"/>
</dbReference>
<dbReference type="AlphaFoldDB" id="B5YIC8"/>
<dbReference type="CDD" id="cd00449">
    <property type="entry name" value="PLPDE_IV"/>
    <property type="match status" value="1"/>
</dbReference>
<organism evidence="4 5">
    <name type="scientific">Thermodesulfovibrio yellowstonii (strain ATCC 51303 / DSM 11347 / YP87)</name>
    <dbReference type="NCBI Taxonomy" id="289376"/>
    <lineage>
        <taxon>Bacteria</taxon>
        <taxon>Pseudomonadati</taxon>
        <taxon>Nitrospirota</taxon>
        <taxon>Thermodesulfovibrionia</taxon>
        <taxon>Thermodesulfovibrionales</taxon>
        <taxon>Thermodesulfovibrionaceae</taxon>
        <taxon>Thermodesulfovibrio</taxon>
    </lineage>
</organism>
<keyword evidence="3" id="KW-0663">Pyridoxal phosphate</keyword>
<dbReference type="Gene3D" id="3.20.10.10">
    <property type="entry name" value="D-amino Acid Aminotransferase, subunit A, domain 2"/>
    <property type="match status" value="1"/>
</dbReference>
<dbReference type="HOGENOM" id="CLU_020844_2_0_0"/>
<dbReference type="InterPro" id="IPR050571">
    <property type="entry name" value="Class-IV_PLP-Dep_Aminotrnsfr"/>
</dbReference>
<dbReference type="GO" id="GO:0008652">
    <property type="term" value="P:amino acid biosynthetic process"/>
    <property type="evidence" value="ECO:0007669"/>
    <property type="project" value="UniProtKB-ARBA"/>
</dbReference>
<dbReference type="GO" id="GO:0046394">
    <property type="term" value="P:carboxylic acid biosynthetic process"/>
    <property type="evidence" value="ECO:0007669"/>
    <property type="project" value="UniProtKB-ARBA"/>
</dbReference>
<dbReference type="STRING" id="289376.THEYE_A1969"/>
<dbReference type="Pfam" id="PF01063">
    <property type="entry name" value="Aminotran_4"/>
    <property type="match status" value="1"/>
</dbReference>
<dbReference type="GO" id="GO:0016829">
    <property type="term" value="F:lyase activity"/>
    <property type="evidence" value="ECO:0007669"/>
    <property type="project" value="UniProtKB-KW"/>
</dbReference>
<keyword evidence="4" id="KW-0456">Lyase</keyword>
<sequence length="246" mass="28274">MELRALLFGEGLFETMLWRGRTPKLLRHYQRLKNSADFFQIPCPDYETFCQEIEKKTKGRKNLYVKFCLLSKGEALYYSLPKESEILVIAKELVPDRTPKKLCLSNIKRHSANPVIYHKTMNYLPNILAKREALSKGFDDAIMLNERDEITECSASNILIVKDNKLLTPTRECGLLMGTTMEILIEKMNVKEERLTIDDLYNASSVFITNSLIGALPVVQFENKNYSITPELLNSINSIIEEENSL</sequence>
<dbReference type="OrthoDB" id="9805628at2"/>
<name>B5YIC8_THEYD</name>
<dbReference type="InterPro" id="IPR043132">
    <property type="entry name" value="BCAT-like_C"/>
</dbReference>
<dbReference type="eggNOG" id="COG0115">
    <property type="taxonomic scope" value="Bacteria"/>
</dbReference>
<dbReference type="InParanoid" id="B5YIC8"/>
<dbReference type="InterPro" id="IPR036038">
    <property type="entry name" value="Aminotransferase-like"/>
</dbReference>
<evidence type="ECO:0000256" key="1">
    <source>
        <dbReference type="ARBA" id="ARBA00001933"/>
    </source>
</evidence>
<reference evidence="4 5" key="2">
    <citation type="journal article" date="2015" name="Genome Announc.">
        <title>Genome Sequence of the Sulfate-Reducing Thermophilic Bacterium Thermodesulfovibrio yellowstonii Strain DSM 11347T (Phylum Nitrospirae).</title>
        <authorList>
            <person name="Bhatnagar S."/>
            <person name="Badger J.H."/>
            <person name="Madupu R."/>
            <person name="Khouri H.M."/>
            <person name="O'Connor E.M."/>
            <person name="Robb F.T."/>
            <person name="Ward N.L."/>
            <person name="Eisen J.A."/>
        </authorList>
    </citation>
    <scope>NUCLEOTIDE SEQUENCE [LARGE SCALE GENOMIC DNA]</scope>
    <source>
        <strain evidence="5">ATCC 51303 / DSM 11347 / YP87</strain>
    </source>
</reference>
<evidence type="ECO:0000256" key="2">
    <source>
        <dbReference type="ARBA" id="ARBA00009320"/>
    </source>
</evidence>
<dbReference type="PATRIC" id="fig|289376.4.peg.1924"/>
<dbReference type="KEGG" id="tye:THEYE_A1969"/>
<keyword evidence="5" id="KW-1185">Reference proteome</keyword>
<comment type="similarity">
    <text evidence="2">Belongs to the class-IV pyridoxal-phosphate-dependent aminotransferase family.</text>
</comment>
<proteinExistence type="inferred from homology"/>
<dbReference type="EnsemblBacteria" id="ACI20844">
    <property type="protein sequence ID" value="ACI20844"/>
    <property type="gene ID" value="THEYE_A1969"/>
</dbReference>
<protein>
    <submittedName>
        <fullName evidence="4">Aminodeoxychorismate lyase</fullName>
    </submittedName>
</protein>
<dbReference type="InterPro" id="IPR043131">
    <property type="entry name" value="BCAT-like_N"/>
</dbReference>
<comment type="cofactor">
    <cofactor evidence="1">
        <name>pyridoxal 5'-phosphate</name>
        <dbReference type="ChEBI" id="CHEBI:597326"/>
    </cofactor>
</comment>
<dbReference type="FunCoup" id="B5YIC8">
    <property type="interactions" value="261"/>
</dbReference>
<evidence type="ECO:0000313" key="4">
    <source>
        <dbReference type="EMBL" id="ACI20844.1"/>
    </source>
</evidence>
<dbReference type="PANTHER" id="PTHR42743">
    <property type="entry name" value="AMINO-ACID AMINOTRANSFERASE"/>
    <property type="match status" value="1"/>
</dbReference>